<protein>
    <submittedName>
        <fullName evidence="2">Uncharacterized protein</fullName>
    </submittedName>
</protein>
<evidence type="ECO:0000313" key="1">
    <source>
        <dbReference type="Proteomes" id="UP000095283"/>
    </source>
</evidence>
<reference evidence="2" key="1">
    <citation type="submission" date="2016-11" db="UniProtKB">
        <authorList>
            <consortium name="WormBaseParasite"/>
        </authorList>
    </citation>
    <scope>IDENTIFICATION</scope>
</reference>
<sequence length="59" mass="6759">MKLDQETYSYQLDNILLIKRRNVDRTLCISASVRTGPDSASIIERTSRRNSASDELLML</sequence>
<evidence type="ECO:0000313" key="2">
    <source>
        <dbReference type="WBParaSite" id="Hba_16761"/>
    </source>
</evidence>
<name>A0A1I7XGX1_HETBA</name>
<keyword evidence="1" id="KW-1185">Reference proteome</keyword>
<accession>A0A1I7XGX1</accession>
<proteinExistence type="predicted"/>
<dbReference type="WBParaSite" id="Hba_16761">
    <property type="protein sequence ID" value="Hba_16761"/>
    <property type="gene ID" value="Hba_16761"/>
</dbReference>
<dbReference type="Proteomes" id="UP000095283">
    <property type="component" value="Unplaced"/>
</dbReference>
<dbReference type="AlphaFoldDB" id="A0A1I7XGX1"/>
<organism evidence="1 2">
    <name type="scientific">Heterorhabditis bacteriophora</name>
    <name type="common">Entomopathogenic nematode worm</name>
    <dbReference type="NCBI Taxonomy" id="37862"/>
    <lineage>
        <taxon>Eukaryota</taxon>
        <taxon>Metazoa</taxon>
        <taxon>Ecdysozoa</taxon>
        <taxon>Nematoda</taxon>
        <taxon>Chromadorea</taxon>
        <taxon>Rhabditida</taxon>
        <taxon>Rhabditina</taxon>
        <taxon>Rhabditomorpha</taxon>
        <taxon>Strongyloidea</taxon>
        <taxon>Heterorhabditidae</taxon>
        <taxon>Heterorhabditis</taxon>
    </lineage>
</organism>